<dbReference type="OrthoDB" id="4752583at2759"/>
<evidence type="ECO:0000313" key="1">
    <source>
        <dbReference type="EMBL" id="TGJ79244.1"/>
    </source>
</evidence>
<evidence type="ECO:0000313" key="2">
    <source>
        <dbReference type="Proteomes" id="UP000297716"/>
    </source>
</evidence>
<keyword evidence="2" id="KW-1185">Reference proteome</keyword>
<sequence>MSRPLPCGRCLIAMVKWTDGPKPVCEDTEIASNKCRRCKEAAKFCVKPTGVLESRSIMLAHVLASEVEHSDSVKSAQAAVKSFIQEMKVVAKYAQKMRTIAKLQRAVDVRIAQLKDIVAELKQTIDAEEDDPNEDIIVEFRQIVAAQSAQKKDFIFELIQIATTISTQPEDAITGAKQIVALIEQITVQRKASIAALSKLYNQVEPLDKE</sequence>
<dbReference type="Proteomes" id="UP000297716">
    <property type="component" value="Unassembled WGS sequence"/>
</dbReference>
<proteinExistence type="predicted"/>
<gene>
    <name evidence="1" type="ORF">E0Z10_g9521</name>
</gene>
<reference evidence="1 2" key="1">
    <citation type="submission" date="2019-03" db="EMBL/GenBank/DDBJ databases">
        <title>Draft genome sequence of Xylaria hypoxylon DSM 108379, a ubiquitous saprotrophic-parasitic fungi on hardwood.</title>
        <authorList>
            <person name="Buettner E."/>
            <person name="Leonhardt S."/>
            <person name="Gebauer A.M."/>
            <person name="Liers C."/>
            <person name="Hofrichter M."/>
            <person name="Kellner H."/>
        </authorList>
    </citation>
    <scope>NUCLEOTIDE SEQUENCE [LARGE SCALE GENOMIC DNA]</scope>
    <source>
        <strain evidence="1 2">DSM 108379</strain>
    </source>
</reference>
<organism evidence="1 2">
    <name type="scientific">Xylaria hypoxylon</name>
    <dbReference type="NCBI Taxonomy" id="37992"/>
    <lineage>
        <taxon>Eukaryota</taxon>
        <taxon>Fungi</taxon>
        <taxon>Dikarya</taxon>
        <taxon>Ascomycota</taxon>
        <taxon>Pezizomycotina</taxon>
        <taxon>Sordariomycetes</taxon>
        <taxon>Xylariomycetidae</taxon>
        <taxon>Xylariales</taxon>
        <taxon>Xylariaceae</taxon>
        <taxon>Xylaria</taxon>
    </lineage>
</organism>
<protein>
    <submittedName>
        <fullName evidence="1">Uncharacterized protein</fullName>
    </submittedName>
</protein>
<dbReference type="EMBL" id="SKBN01000304">
    <property type="protein sequence ID" value="TGJ79244.1"/>
    <property type="molecule type" value="Genomic_DNA"/>
</dbReference>
<accession>A0A4Z0Y613</accession>
<name>A0A4Z0Y613_9PEZI</name>
<comment type="caution">
    <text evidence="1">The sequence shown here is derived from an EMBL/GenBank/DDBJ whole genome shotgun (WGS) entry which is preliminary data.</text>
</comment>
<dbReference type="AlphaFoldDB" id="A0A4Z0Y613"/>